<keyword evidence="2" id="KW-1003">Cell membrane</keyword>
<accession>A0A8J8MAU0</accession>
<dbReference type="PANTHER" id="PTHR35007">
    <property type="entry name" value="INTEGRAL MEMBRANE PROTEIN-RELATED"/>
    <property type="match status" value="1"/>
</dbReference>
<name>A0A8J8MAU0_9FIRM</name>
<evidence type="ECO:0000256" key="5">
    <source>
        <dbReference type="ARBA" id="ARBA00023136"/>
    </source>
</evidence>
<comment type="subcellular location">
    <subcellularLocation>
        <location evidence="1">Cell membrane</location>
        <topology evidence="1">Multi-pass membrane protein</topology>
    </subcellularLocation>
</comment>
<evidence type="ECO:0000313" key="9">
    <source>
        <dbReference type="Proteomes" id="UP000677305"/>
    </source>
</evidence>
<dbReference type="EMBL" id="CP058561">
    <property type="protein sequence ID" value="QUH29496.1"/>
    <property type="molecule type" value="Genomic_DNA"/>
</dbReference>
<evidence type="ECO:0000256" key="2">
    <source>
        <dbReference type="ARBA" id="ARBA00022475"/>
    </source>
</evidence>
<dbReference type="KEGG" id="vgu:HYG85_11505"/>
<keyword evidence="5 6" id="KW-0472">Membrane</keyword>
<feature type="transmembrane region" description="Helical" evidence="6">
    <location>
        <begin position="473"/>
        <end position="494"/>
    </location>
</feature>
<proteinExistence type="predicted"/>
<feature type="domain" description="Type II secretion system protein GspF" evidence="7">
    <location>
        <begin position="356"/>
        <end position="491"/>
    </location>
</feature>
<reference evidence="8 9" key="1">
    <citation type="submission" date="2020-07" db="EMBL/GenBank/DDBJ databases">
        <title>Vallitalea guaymasensis genome.</title>
        <authorList>
            <person name="Postec A."/>
        </authorList>
    </citation>
    <scope>NUCLEOTIDE SEQUENCE [LARGE SCALE GENOMIC DNA]</scope>
    <source>
        <strain evidence="8 9">Ra1766G1</strain>
    </source>
</reference>
<keyword evidence="3 6" id="KW-0812">Transmembrane</keyword>
<dbReference type="RefSeq" id="WP_212693552.1">
    <property type="nucleotide sequence ID" value="NZ_CP058561.1"/>
</dbReference>
<evidence type="ECO:0000313" key="8">
    <source>
        <dbReference type="EMBL" id="QUH29496.1"/>
    </source>
</evidence>
<evidence type="ECO:0000256" key="3">
    <source>
        <dbReference type="ARBA" id="ARBA00022692"/>
    </source>
</evidence>
<organism evidence="8 9">
    <name type="scientific">Vallitalea guaymasensis</name>
    <dbReference type="NCBI Taxonomy" id="1185412"/>
    <lineage>
        <taxon>Bacteria</taxon>
        <taxon>Bacillati</taxon>
        <taxon>Bacillota</taxon>
        <taxon>Clostridia</taxon>
        <taxon>Lachnospirales</taxon>
        <taxon>Vallitaleaceae</taxon>
        <taxon>Vallitalea</taxon>
    </lineage>
</organism>
<dbReference type="InterPro" id="IPR018076">
    <property type="entry name" value="T2SS_GspF_dom"/>
</dbReference>
<dbReference type="PANTHER" id="PTHR35007:SF2">
    <property type="entry name" value="PILUS ASSEMBLE PROTEIN"/>
    <property type="match status" value="1"/>
</dbReference>
<keyword evidence="9" id="KW-1185">Reference proteome</keyword>
<feature type="transmembrane region" description="Helical" evidence="6">
    <location>
        <begin position="89"/>
        <end position="108"/>
    </location>
</feature>
<dbReference type="Proteomes" id="UP000677305">
    <property type="component" value="Chromosome"/>
</dbReference>
<dbReference type="GO" id="GO:0005886">
    <property type="term" value="C:plasma membrane"/>
    <property type="evidence" value="ECO:0007669"/>
    <property type="project" value="UniProtKB-SubCell"/>
</dbReference>
<keyword evidence="4 6" id="KW-1133">Transmembrane helix</keyword>
<evidence type="ECO:0000256" key="4">
    <source>
        <dbReference type="ARBA" id="ARBA00022989"/>
    </source>
</evidence>
<feature type="transmembrane region" description="Helical" evidence="6">
    <location>
        <begin position="6"/>
        <end position="25"/>
    </location>
</feature>
<sequence length="498" mass="56912">MVVGIISFIILIGLFAVFFLTKNMYKEEMECIDKKEYKLKELIPTSLFILDKVFGKKLKANKNVRDNIYLIYGKREYDFRLRMHQGEKISLAIMSLIGVLFITLIMSFQGNDSSSLMNNTIKKPSLGKGNVSYDLQAQIEIDGKKDVKDITVLVPEENPDKEKARNILKEAADELPDYILGDNLNLKVIDKKLNLVKWFPGKNIKIKWTIDCPYIEKNGELDYNNITDKGNETNITAKLTYAGESIDKIIDLKVYPKTLTKAEKLELIEKAIKEELSTDNLLNRSDDEVILPTTIKGHKGKISWLLKSDGNDSLKFLIFGLIVIILLVLLKDYEVKKKVEDRNLEIRKCFPEFVIKLTLLLNAGMTLSRSWNKISKDYYEDITTGRAGKLFLYEEMLETLQEINNGLSEVKAYEDFGKRCKIPEMMRFTTVIVQNIRKGNDTLVMALQNQANEAWDVRKNVAKKAGEKASSKLLIPMGIMFIIIIIIVMMPAFMSLGV</sequence>
<feature type="transmembrane region" description="Helical" evidence="6">
    <location>
        <begin position="313"/>
        <end position="330"/>
    </location>
</feature>
<dbReference type="AlphaFoldDB" id="A0A8J8MAU0"/>
<protein>
    <submittedName>
        <fullName evidence="8">Type II secretion system F family protein</fullName>
    </submittedName>
</protein>
<dbReference type="Pfam" id="PF00482">
    <property type="entry name" value="T2SSF"/>
    <property type="match status" value="1"/>
</dbReference>
<evidence type="ECO:0000259" key="7">
    <source>
        <dbReference type="Pfam" id="PF00482"/>
    </source>
</evidence>
<evidence type="ECO:0000256" key="1">
    <source>
        <dbReference type="ARBA" id="ARBA00004651"/>
    </source>
</evidence>
<evidence type="ECO:0000256" key="6">
    <source>
        <dbReference type="SAM" id="Phobius"/>
    </source>
</evidence>
<gene>
    <name evidence="8" type="ORF">HYG85_11505</name>
</gene>